<protein>
    <recommendedName>
        <fullName evidence="3">CARDB domain-containing protein</fullName>
    </recommendedName>
</protein>
<proteinExistence type="predicted"/>
<evidence type="ECO:0000313" key="2">
    <source>
        <dbReference type="EMBL" id="GAI62070.1"/>
    </source>
</evidence>
<keyword evidence="1" id="KW-0812">Transmembrane</keyword>
<keyword evidence="1" id="KW-0472">Membrane</keyword>
<dbReference type="EMBL" id="BARW01001646">
    <property type="protein sequence ID" value="GAI62070.1"/>
    <property type="molecule type" value="Genomic_DNA"/>
</dbReference>
<gene>
    <name evidence="2" type="ORF">S12H4_05089</name>
</gene>
<name>X1RG00_9ZZZZ</name>
<feature type="transmembrane region" description="Helical" evidence="1">
    <location>
        <begin position="110"/>
        <end position="130"/>
    </location>
</feature>
<reference evidence="2" key="1">
    <citation type="journal article" date="2014" name="Front. Microbiol.">
        <title>High frequency of phylogenetically diverse reductive dehalogenase-homologous genes in deep subseafloor sedimentary metagenomes.</title>
        <authorList>
            <person name="Kawai M."/>
            <person name="Futagami T."/>
            <person name="Toyoda A."/>
            <person name="Takaki Y."/>
            <person name="Nishi S."/>
            <person name="Hori S."/>
            <person name="Arai W."/>
            <person name="Tsubouchi T."/>
            <person name="Morono Y."/>
            <person name="Uchiyama I."/>
            <person name="Ito T."/>
            <person name="Fujiyama A."/>
            <person name="Inagaki F."/>
            <person name="Takami H."/>
        </authorList>
    </citation>
    <scope>NUCLEOTIDE SEQUENCE</scope>
    <source>
        <strain evidence="2">Expedition CK06-06</strain>
    </source>
</reference>
<feature type="non-terminal residue" evidence="2">
    <location>
        <position position="1"/>
    </location>
</feature>
<comment type="caution">
    <text evidence="2">The sequence shown here is derived from an EMBL/GenBank/DDBJ whole genome shotgun (WGS) entry which is preliminary data.</text>
</comment>
<evidence type="ECO:0008006" key="3">
    <source>
        <dbReference type="Google" id="ProtNLM"/>
    </source>
</evidence>
<organism evidence="2">
    <name type="scientific">marine sediment metagenome</name>
    <dbReference type="NCBI Taxonomy" id="412755"/>
    <lineage>
        <taxon>unclassified sequences</taxon>
        <taxon>metagenomes</taxon>
        <taxon>ecological metagenomes</taxon>
    </lineage>
</organism>
<dbReference type="AlphaFoldDB" id="X1RG00"/>
<keyword evidence="1" id="KW-1133">Transmembrane helix</keyword>
<sequence length="131" mass="13719">REVKMVTDIQIDAPDSARDGDEVNVTIKVTNLTAAALNIDVGGVAEPPDGLFMGFETRLIEPGATENFSGSFIMHDYDVTIHAYSYFQGTLDNEAEAVVSLTEVAPAGCLPVVGAGILLVAGIIAGIILLL</sequence>
<accession>X1RG00</accession>
<evidence type="ECO:0000256" key="1">
    <source>
        <dbReference type="SAM" id="Phobius"/>
    </source>
</evidence>